<name>A0A3M7QKJ8_BRAPC</name>
<dbReference type="EMBL" id="REGN01005802">
    <property type="protein sequence ID" value="RNA11967.1"/>
    <property type="molecule type" value="Genomic_DNA"/>
</dbReference>
<reference evidence="1 2" key="1">
    <citation type="journal article" date="2018" name="Sci. Rep.">
        <title>Genomic signatures of local adaptation to the degree of environmental predictability in rotifers.</title>
        <authorList>
            <person name="Franch-Gras L."/>
            <person name="Hahn C."/>
            <person name="Garcia-Roger E.M."/>
            <person name="Carmona M.J."/>
            <person name="Serra M."/>
            <person name="Gomez A."/>
        </authorList>
    </citation>
    <scope>NUCLEOTIDE SEQUENCE [LARGE SCALE GENOMIC DNA]</scope>
    <source>
        <strain evidence="1">HYR1</strain>
    </source>
</reference>
<sequence length="82" mass="9431">MYQLIQTLYHPNKVSAKTLQVCKVLQILYLGGTHQDQLSRLKNFRDISNSLQRKIYEKFILPNSDSETTSAAYPPIFASIEI</sequence>
<dbReference type="Proteomes" id="UP000276133">
    <property type="component" value="Unassembled WGS sequence"/>
</dbReference>
<dbReference type="AlphaFoldDB" id="A0A3M7QKJ8"/>
<organism evidence="1 2">
    <name type="scientific">Brachionus plicatilis</name>
    <name type="common">Marine rotifer</name>
    <name type="synonym">Brachionus muelleri</name>
    <dbReference type="NCBI Taxonomy" id="10195"/>
    <lineage>
        <taxon>Eukaryota</taxon>
        <taxon>Metazoa</taxon>
        <taxon>Spiralia</taxon>
        <taxon>Gnathifera</taxon>
        <taxon>Rotifera</taxon>
        <taxon>Eurotatoria</taxon>
        <taxon>Monogononta</taxon>
        <taxon>Pseudotrocha</taxon>
        <taxon>Ploima</taxon>
        <taxon>Brachionidae</taxon>
        <taxon>Brachionus</taxon>
    </lineage>
</organism>
<keyword evidence="2" id="KW-1185">Reference proteome</keyword>
<dbReference type="OrthoDB" id="10252328at2759"/>
<evidence type="ECO:0000313" key="2">
    <source>
        <dbReference type="Proteomes" id="UP000276133"/>
    </source>
</evidence>
<feature type="non-terminal residue" evidence="1">
    <location>
        <position position="82"/>
    </location>
</feature>
<evidence type="ECO:0000313" key="1">
    <source>
        <dbReference type="EMBL" id="RNA11967.1"/>
    </source>
</evidence>
<comment type="caution">
    <text evidence="1">The sequence shown here is derived from an EMBL/GenBank/DDBJ whole genome shotgun (WGS) entry which is preliminary data.</text>
</comment>
<gene>
    <name evidence="1" type="ORF">BpHYR1_013419</name>
</gene>
<accession>A0A3M7QKJ8</accession>
<proteinExistence type="predicted"/>
<protein>
    <submittedName>
        <fullName evidence="1">Uncharacterized protein</fullName>
    </submittedName>
</protein>